<name>A0ACC0Q996_RHOML</name>
<gene>
    <name evidence="1" type="ORF">RHMOL_Rhmol01G0314100</name>
</gene>
<dbReference type="Proteomes" id="UP001062846">
    <property type="component" value="Chromosome 1"/>
</dbReference>
<protein>
    <submittedName>
        <fullName evidence="1">Uncharacterized protein</fullName>
    </submittedName>
</protein>
<organism evidence="1 2">
    <name type="scientific">Rhododendron molle</name>
    <name type="common">Chinese azalea</name>
    <name type="synonym">Azalea mollis</name>
    <dbReference type="NCBI Taxonomy" id="49168"/>
    <lineage>
        <taxon>Eukaryota</taxon>
        <taxon>Viridiplantae</taxon>
        <taxon>Streptophyta</taxon>
        <taxon>Embryophyta</taxon>
        <taxon>Tracheophyta</taxon>
        <taxon>Spermatophyta</taxon>
        <taxon>Magnoliopsida</taxon>
        <taxon>eudicotyledons</taxon>
        <taxon>Gunneridae</taxon>
        <taxon>Pentapetalae</taxon>
        <taxon>asterids</taxon>
        <taxon>Ericales</taxon>
        <taxon>Ericaceae</taxon>
        <taxon>Ericoideae</taxon>
        <taxon>Rhodoreae</taxon>
        <taxon>Rhododendron</taxon>
    </lineage>
</organism>
<evidence type="ECO:0000313" key="1">
    <source>
        <dbReference type="EMBL" id="KAI8573929.1"/>
    </source>
</evidence>
<evidence type="ECO:0000313" key="2">
    <source>
        <dbReference type="Proteomes" id="UP001062846"/>
    </source>
</evidence>
<dbReference type="EMBL" id="CM046388">
    <property type="protein sequence ID" value="KAI8573929.1"/>
    <property type="molecule type" value="Genomic_DNA"/>
</dbReference>
<accession>A0ACC0Q996</accession>
<keyword evidence="2" id="KW-1185">Reference proteome</keyword>
<reference evidence="1" key="1">
    <citation type="submission" date="2022-02" db="EMBL/GenBank/DDBJ databases">
        <title>Plant Genome Project.</title>
        <authorList>
            <person name="Zhang R.-G."/>
        </authorList>
    </citation>
    <scope>NUCLEOTIDE SEQUENCE</scope>
    <source>
        <strain evidence="1">AT1</strain>
    </source>
</reference>
<sequence length="203" mass="22243">MAVDENQFVYNGFNGAPIHLDGVANIHSDGLLQLTNSSKHKIGRAFYKHPVRFHTSSSTLNQDLSFSTHFVFAIVPVVTNLSGHGMAFFISPSMDFNKAVGSQYFGLLNSSDNGLPTNHLLAIELDTIENSEFNDVNDNHVGIDVNSLVSNVSATVAYYSNSEWINRSLELASGSPMHVWIEYDGLENVLNVTLAPIMSPKPD</sequence>
<proteinExistence type="predicted"/>
<comment type="caution">
    <text evidence="1">The sequence shown here is derived from an EMBL/GenBank/DDBJ whole genome shotgun (WGS) entry which is preliminary data.</text>
</comment>